<dbReference type="OrthoDB" id="5837826at2759"/>
<dbReference type="AlphaFoldDB" id="A0A7I4Y651"/>
<evidence type="ECO:0000256" key="1">
    <source>
        <dbReference type="SAM" id="SignalP"/>
    </source>
</evidence>
<organism evidence="2 3">
    <name type="scientific">Haemonchus contortus</name>
    <name type="common">Barber pole worm</name>
    <dbReference type="NCBI Taxonomy" id="6289"/>
    <lineage>
        <taxon>Eukaryota</taxon>
        <taxon>Metazoa</taxon>
        <taxon>Ecdysozoa</taxon>
        <taxon>Nematoda</taxon>
        <taxon>Chromadorea</taxon>
        <taxon>Rhabditida</taxon>
        <taxon>Rhabditina</taxon>
        <taxon>Rhabditomorpha</taxon>
        <taxon>Strongyloidea</taxon>
        <taxon>Trichostrongylidae</taxon>
        <taxon>Haemonchus</taxon>
    </lineage>
</organism>
<keyword evidence="1" id="KW-0732">Signal</keyword>
<evidence type="ECO:0000313" key="3">
    <source>
        <dbReference type="WBParaSite" id="HCON_00058180-00001"/>
    </source>
</evidence>
<reference evidence="3" key="1">
    <citation type="submission" date="2020-12" db="UniProtKB">
        <authorList>
            <consortium name="WormBaseParasite"/>
        </authorList>
    </citation>
    <scope>IDENTIFICATION</scope>
    <source>
        <strain evidence="3">MHco3</strain>
    </source>
</reference>
<dbReference type="WBParaSite" id="HCON_00058180-00001">
    <property type="protein sequence ID" value="HCON_00058180-00001"/>
    <property type="gene ID" value="HCON_00058180"/>
</dbReference>
<proteinExistence type="predicted"/>
<protein>
    <submittedName>
        <fullName evidence="3">Uncharacterized protein</fullName>
    </submittedName>
</protein>
<dbReference type="OMA" id="IVIMPQI"/>
<keyword evidence="2" id="KW-1185">Reference proteome</keyword>
<feature type="chain" id="PRO_5029558140" evidence="1">
    <location>
        <begin position="20"/>
        <end position="84"/>
    </location>
</feature>
<evidence type="ECO:0000313" key="2">
    <source>
        <dbReference type="Proteomes" id="UP000025227"/>
    </source>
</evidence>
<name>A0A7I4Y651_HAECO</name>
<accession>A0A7I4Y651</accession>
<dbReference type="Proteomes" id="UP000025227">
    <property type="component" value="Unplaced"/>
</dbReference>
<feature type="signal peptide" evidence="1">
    <location>
        <begin position="1"/>
        <end position="19"/>
    </location>
</feature>
<sequence length="84" mass="9615">MSRMYTLFLLCTVSAVCLSLPFRLVGQLPASVIARISQPFDEEDNVIVIMPQIRTRRSQPIIDYTDEFSADPFEMPLIKGRRPL</sequence>